<proteinExistence type="predicted"/>
<evidence type="ECO:0000313" key="3">
    <source>
        <dbReference type="Proteomes" id="UP001164743"/>
    </source>
</evidence>
<dbReference type="GeneID" id="77813450"/>
<dbReference type="EMBL" id="CP110429">
    <property type="protein sequence ID" value="WAQ88229.1"/>
    <property type="molecule type" value="Genomic_DNA"/>
</dbReference>
<protein>
    <recommendedName>
        <fullName evidence="4">AGC-kinase C-terminal domain-containing protein</fullName>
    </recommendedName>
</protein>
<gene>
    <name evidence="2" type="ORF">PtA15_9A356</name>
</gene>
<feature type="region of interest" description="Disordered" evidence="1">
    <location>
        <begin position="66"/>
        <end position="112"/>
    </location>
</feature>
<evidence type="ECO:0000256" key="1">
    <source>
        <dbReference type="SAM" id="MobiDB-lite"/>
    </source>
</evidence>
<evidence type="ECO:0008006" key="4">
    <source>
        <dbReference type="Google" id="ProtNLM"/>
    </source>
</evidence>
<feature type="compositionally biased region" description="Polar residues" evidence="1">
    <location>
        <begin position="87"/>
        <end position="99"/>
    </location>
</feature>
<organism evidence="2 3">
    <name type="scientific">Puccinia triticina</name>
    <dbReference type="NCBI Taxonomy" id="208348"/>
    <lineage>
        <taxon>Eukaryota</taxon>
        <taxon>Fungi</taxon>
        <taxon>Dikarya</taxon>
        <taxon>Basidiomycota</taxon>
        <taxon>Pucciniomycotina</taxon>
        <taxon>Pucciniomycetes</taxon>
        <taxon>Pucciniales</taxon>
        <taxon>Pucciniaceae</taxon>
        <taxon>Puccinia</taxon>
    </lineage>
</organism>
<name>A0ABY7CSH3_9BASI</name>
<dbReference type="RefSeq" id="XP_053023784.1">
    <property type="nucleotide sequence ID" value="XM_053172555.1"/>
</dbReference>
<evidence type="ECO:0000313" key="2">
    <source>
        <dbReference type="EMBL" id="WAQ88229.1"/>
    </source>
</evidence>
<accession>A0ABY7CSH3</accession>
<reference evidence="2" key="1">
    <citation type="submission" date="2022-10" db="EMBL/GenBank/DDBJ databases">
        <title>Puccinia triticina Genome sequencing and assembly.</title>
        <authorList>
            <person name="Li C."/>
        </authorList>
    </citation>
    <scope>NUCLEOTIDE SEQUENCE</scope>
    <source>
        <strain evidence="2">Pt15</strain>
    </source>
</reference>
<dbReference type="Proteomes" id="UP001164743">
    <property type="component" value="Chromosome 9A"/>
</dbReference>
<sequence length="112" mass="12811">MHSATVKLELSSLKFDQYRYLVATQMAVLARRDPDPFKSLSLWNNNLKQQDWHTFLPEFLQGDLSGTGSLGAPDDRPVKKSWPNDPYTLQDNQAPTQAADNDKPLWTEEDFT</sequence>
<keyword evidence="3" id="KW-1185">Reference proteome</keyword>